<gene>
    <name evidence="2" type="ORF">CERSUDRAFT_117397</name>
</gene>
<sequence>MSHKPSLTTKTNRQHLTSSTYTRQQQPPYLSSHSRAYTTLDYVHASDDYGGLQRSPTQSYRQNRNNSRSSFIRMYSQEYSPGDGLPLIDRLASLEKRPRLVRSPTRRLSDAQCGSPGTQGSPNSLLDRLGPQSPSVYARAPSQTSPGSSLLERLGPSAAISSARLVDRIEDVGMEGIPGGGQLVSDRQADGEVESEDMRHGGYAGMELDTSTPPQTEPPGPHGMHIDNEFDDEHSSRASEAHVDALLASVLDMHEPDDSTVTTMPSVPPQILPPEAPSVEPASARTDLPVDQPPPPTFRHHADLIAFARTLLAPTLVENAKRRNPEASREMLEAGAQKLVTDQLCEEFIQQSGIVSAQLADLRNEEKSVNDFLTEHGGGEATAVKRPRSRGSNDGDQGPTKSRRLGMNGDGPLSGQPIASVQSRNEDPVRHGHSTEPSPREPQSEAQALGSDPTVATVYADAQPRSKQAEENGNAMTHHPRVDSSEAQVAPTDRSTDADTDLQDDVASGSHVHDKEEPPLQREASLKLPVPGIWFAKEGRAYADILDFEINVDSETAAASTRWAQRHDRFDAHATFVSTHLLCLPNSIVSGIIQNLPESAPPELVARHVWDAGIQWPQRGTLLVTMNPGDPDISRTFYPEDLEGPLDVTQSIRHGTNTVRILQLADVSGHTFILHAGVPTDEDKRRWDTAAKDSRDWTSFVAKASKPLPSPGLRHS</sequence>
<name>M2QAC1_CERS8</name>
<accession>M2QAC1</accession>
<keyword evidence="3" id="KW-1185">Reference proteome</keyword>
<dbReference type="HOGENOM" id="CLU_385863_0_0_1"/>
<feature type="region of interest" description="Disordered" evidence="1">
    <location>
        <begin position="98"/>
        <end position="153"/>
    </location>
</feature>
<dbReference type="OrthoDB" id="432299at2759"/>
<feature type="region of interest" description="Disordered" evidence="1">
    <location>
        <begin position="464"/>
        <end position="524"/>
    </location>
</feature>
<feature type="compositionally biased region" description="Basic and acidic residues" evidence="1">
    <location>
        <begin position="511"/>
        <end position="520"/>
    </location>
</feature>
<feature type="region of interest" description="Disordered" evidence="1">
    <location>
        <begin position="372"/>
        <end position="451"/>
    </location>
</feature>
<evidence type="ECO:0000313" key="3">
    <source>
        <dbReference type="Proteomes" id="UP000016930"/>
    </source>
</evidence>
<dbReference type="STRING" id="914234.M2QAC1"/>
<dbReference type="AlphaFoldDB" id="M2QAC1"/>
<protein>
    <submittedName>
        <fullName evidence="2">Uncharacterized protein</fullName>
    </submittedName>
</protein>
<evidence type="ECO:0000313" key="2">
    <source>
        <dbReference type="EMBL" id="EMD33873.1"/>
    </source>
</evidence>
<evidence type="ECO:0000256" key="1">
    <source>
        <dbReference type="SAM" id="MobiDB-lite"/>
    </source>
</evidence>
<dbReference type="Proteomes" id="UP000016930">
    <property type="component" value="Unassembled WGS sequence"/>
</dbReference>
<reference evidence="2 3" key="1">
    <citation type="journal article" date="2012" name="Proc. Natl. Acad. Sci. U.S.A.">
        <title>Comparative genomics of Ceriporiopsis subvermispora and Phanerochaete chrysosporium provide insight into selective ligninolysis.</title>
        <authorList>
            <person name="Fernandez-Fueyo E."/>
            <person name="Ruiz-Duenas F.J."/>
            <person name="Ferreira P."/>
            <person name="Floudas D."/>
            <person name="Hibbett D.S."/>
            <person name="Canessa P."/>
            <person name="Larrondo L.F."/>
            <person name="James T.Y."/>
            <person name="Seelenfreund D."/>
            <person name="Lobos S."/>
            <person name="Polanco R."/>
            <person name="Tello M."/>
            <person name="Honda Y."/>
            <person name="Watanabe T."/>
            <person name="Watanabe T."/>
            <person name="Ryu J.S."/>
            <person name="Kubicek C.P."/>
            <person name="Schmoll M."/>
            <person name="Gaskell J."/>
            <person name="Hammel K.E."/>
            <person name="St John F.J."/>
            <person name="Vanden Wymelenberg A."/>
            <person name="Sabat G."/>
            <person name="Splinter BonDurant S."/>
            <person name="Syed K."/>
            <person name="Yadav J.S."/>
            <person name="Doddapaneni H."/>
            <person name="Subramanian V."/>
            <person name="Lavin J.L."/>
            <person name="Oguiza J.A."/>
            <person name="Perez G."/>
            <person name="Pisabarro A.G."/>
            <person name="Ramirez L."/>
            <person name="Santoyo F."/>
            <person name="Master E."/>
            <person name="Coutinho P.M."/>
            <person name="Henrissat B."/>
            <person name="Lombard V."/>
            <person name="Magnuson J.K."/>
            <person name="Kuees U."/>
            <person name="Hori C."/>
            <person name="Igarashi K."/>
            <person name="Samejima M."/>
            <person name="Held B.W."/>
            <person name="Barry K.W."/>
            <person name="LaButti K.M."/>
            <person name="Lapidus A."/>
            <person name="Lindquist E.A."/>
            <person name="Lucas S.M."/>
            <person name="Riley R."/>
            <person name="Salamov A.A."/>
            <person name="Hoffmeister D."/>
            <person name="Schwenk D."/>
            <person name="Hadar Y."/>
            <person name="Yarden O."/>
            <person name="de Vries R.P."/>
            <person name="Wiebenga A."/>
            <person name="Stenlid J."/>
            <person name="Eastwood D."/>
            <person name="Grigoriev I.V."/>
            <person name="Berka R.M."/>
            <person name="Blanchette R.A."/>
            <person name="Kersten P."/>
            <person name="Martinez A.T."/>
            <person name="Vicuna R."/>
            <person name="Cullen D."/>
        </authorList>
    </citation>
    <scope>NUCLEOTIDE SEQUENCE [LARGE SCALE GENOMIC DNA]</scope>
    <source>
        <strain evidence="2 3">B</strain>
    </source>
</reference>
<dbReference type="EMBL" id="KB445804">
    <property type="protein sequence ID" value="EMD33873.1"/>
    <property type="molecule type" value="Genomic_DNA"/>
</dbReference>
<feature type="compositionally biased region" description="Polar residues" evidence="1">
    <location>
        <begin position="115"/>
        <end position="124"/>
    </location>
</feature>
<feature type="compositionally biased region" description="Basic and acidic residues" evidence="1">
    <location>
        <begin position="424"/>
        <end position="443"/>
    </location>
</feature>
<proteinExistence type="predicted"/>
<organism evidence="2 3">
    <name type="scientific">Ceriporiopsis subvermispora (strain B)</name>
    <name type="common">White-rot fungus</name>
    <name type="synonym">Gelatoporia subvermispora</name>
    <dbReference type="NCBI Taxonomy" id="914234"/>
    <lineage>
        <taxon>Eukaryota</taxon>
        <taxon>Fungi</taxon>
        <taxon>Dikarya</taxon>
        <taxon>Basidiomycota</taxon>
        <taxon>Agaricomycotina</taxon>
        <taxon>Agaricomycetes</taxon>
        <taxon>Polyporales</taxon>
        <taxon>Gelatoporiaceae</taxon>
        <taxon>Gelatoporia</taxon>
    </lineage>
</organism>
<feature type="region of interest" description="Disordered" evidence="1">
    <location>
        <begin position="1"/>
        <end position="33"/>
    </location>
</feature>